<proteinExistence type="predicted"/>
<evidence type="ECO:0000313" key="1">
    <source>
        <dbReference type="Proteomes" id="UP000025227"/>
    </source>
</evidence>
<evidence type="ECO:0000313" key="2">
    <source>
        <dbReference type="WBParaSite" id="HCON_00132160-00001"/>
    </source>
</evidence>
<accession>A0A7I4YRN4</accession>
<sequence length="113" mass="11829">MGAQGIDRGLCAELIKVEEGEWPIDVLPAAAQGLRVPLAAHGCAAADVSLAGALSTELAPHKGLEVVVVLVLTLTSIARSLIATKSYDSGLAKPFVATAAVRRDHKLRCRHRP</sequence>
<keyword evidence="1" id="KW-1185">Reference proteome</keyword>
<dbReference type="AlphaFoldDB" id="A0A7I4YRN4"/>
<organism evidence="1 2">
    <name type="scientific">Haemonchus contortus</name>
    <name type="common">Barber pole worm</name>
    <dbReference type="NCBI Taxonomy" id="6289"/>
    <lineage>
        <taxon>Eukaryota</taxon>
        <taxon>Metazoa</taxon>
        <taxon>Ecdysozoa</taxon>
        <taxon>Nematoda</taxon>
        <taxon>Chromadorea</taxon>
        <taxon>Rhabditida</taxon>
        <taxon>Rhabditina</taxon>
        <taxon>Rhabditomorpha</taxon>
        <taxon>Strongyloidea</taxon>
        <taxon>Trichostrongylidae</taxon>
        <taxon>Haemonchus</taxon>
    </lineage>
</organism>
<dbReference type="Proteomes" id="UP000025227">
    <property type="component" value="Unplaced"/>
</dbReference>
<name>A0A7I4YRN4_HAECO</name>
<dbReference type="WBParaSite" id="HCON_00132160-00001">
    <property type="protein sequence ID" value="HCON_00132160-00001"/>
    <property type="gene ID" value="HCON_00132160"/>
</dbReference>
<protein>
    <submittedName>
        <fullName evidence="2">Transcriptional regulator</fullName>
    </submittedName>
</protein>
<reference evidence="2" key="1">
    <citation type="submission" date="2020-12" db="UniProtKB">
        <authorList>
            <consortium name="WormBaseParasite"/>
        </authorList>
    </citation>
    <scope>IDENTIFICATION</scope>
    <source>
        <strain evidence="2">MHco3</strain>
    </source>
</reference>